<evidence type="ECO:0000313" key="6">
    <source>
        <dbReference type="EMBL" id="ROV99854.1"/>
    </source>
</evidence>
<evidence type="ECO:0000313" key="7">
    <source>
        <dbReference type="Proteomes" id="UP000284375"/>
    </source>
</evidence>
<dbReference type="InterPro" id="IPR016169">
    <property type="entry name" value="FAD-bd_PCMH_sub2"/>
</dbReference>
<organism evidence="6 7">
    <name type="scientific">Cytospora chrysosperma</name>
    <name type="common">Cytospora canker fungus</name>
    <name type="synonym">Sphaeria chrysosperma</name>
    <dbReference type="NCBI Taxonomy" id="252740"/>
    <lineage>
        <taxon>Eukaryota</taxon>
        <taxon>Fungi</taxon>
        <taxon>Dikarya</taxon>
        <taxon>Ascomycota</taxon>
        <taxon>Pezizomycotina</taxon>
        <taxon>Sordariomycetes</taxon>
        <taxon>Sordariomycetidae</taxon>
        <taxon>Diaporthales</taxon>
        <taxon>Cytosporaceae</taxon>
        <taxon>Cytospora</taxon>
    </lineage>
</organism>
<dbReference type="Pfam" id="PF01565">
    <property type="entry name" value="FAD_binding_4"/>
    <property type="match status" value="1"/>
</dbReference>
<dbReference type="InterPro" id="IPR050416">
    <property type="entry name" value="FAD-linked_Oxidoreductase"/>
</dbReference>
<keyword evidence="7" id="KW-1185">Reference proteome</keyword>
<evidence type="ECO:0000256" key="2">
    <source>
        <dbReference type="ARBA" id="ARBA00022630"/>
    </source>
</evidence>
<dbReference type="PANTHER" id="PTHR42973:SF54">
    <property type="entry name" value="FAD-BINDING PCMH-TYPE DOMAIN-CONTAINING PROTEIN"/>
    <property type="match status" value="1"/>
</dbReference>
<dbReference type="Gene3D" id="3.40.462.20">
    <property type="match status" value="1"/>
</dbReference>
<comment type="similarity">
    <text evidence="1">Belongs to the oxygen-dependent FAD-linked oxidoreductase family.</text>
</comment>
<dbReference type="EMBL" id="LJZO01000010">
    <property type="protein sequence ID" value="ROV99854.1"/>
    <property type="molecule type" value="Genomic_DNA"/>
</dbReference>
<evidence type="ECO:0000256" key="3">
    <source>
        <dbReference type="ARBA" id="ARBA00022827"/>
    </source>
</evidence>
<accession>A0A423W966</accession>
<gene>
    <name evidence="6" type="ORF">VSDG_03115</name>
</gene>
<sequence length="686" mass="75875">MSIMLHILNQNLFLKAAVKGREDLVQGFAKYYAEGRYKQGSAYIQKSTEHCVNQRIPEDDIPRFLLGTLFNNDCRDEVTQAVEYHQDGTSTVDLGFVLNSCPILLSTYQEVFRFHGPANSVRVVSEDYMLDNKCRAFGAEVSILQSLYRLDDTRSSLVLESSLVVFMSTMRPLLSVALCAATVYATAGFEGRRYDYDAPSTPVATFGDNFTTTADALSALSLALSANASMAAPLTLSYGSTIARIWPKQLETWPEAIVYPSTAEDVSIIMQFYSKYHALWEDGFSIMCGGHFSSGGAQSKSLIVDMQNLNNVIVNDPVDESEPAILKIGGGTKSGHVYDELDGTGWAFLGARSTTIGTGGFTLGGGIAYQTGRYGIGADSLVGVEVVLVNGTIIYANPYNSYSDIFWACTGGGWAANIGAITNFYSRAYPDPGEAYVGAFVYSETKKDIVFPRATDFWENNTDPNAMNALLYYFKDPDYPSAVAPITEREFVIQLNAMYFGSMEGFNASYSQFYDDANSVSVTKYNLKDLKEFLSSNYPYGQSTIFRGKSHTSASNDLWENTFSIYKETIQGLLARGDDPANSLWVSEYMFPGWNNSGPASDNATAWPHSTSAHITLTSLMWSNQSNAAYVDERDTVMMDYLRSYQESLDAPPIYDYPNYLAPYSKPEEVWGVENFNRLVAIKEKD</sequence>
<name>A0A423W966_CYTCH</name>
<keyword evidence="2" id="KW-0285">Flavoprotein</keyword>
<dbReference type="InterPro" id="IPR036318">
    <property type="entry name" value="FAD-bd_PCMH-like_sf"/>
</dbReference>
<evidence type="ECO:0000256" key="1">
    <source>
        <dbReference type="ARBA" id="ARBA00005466"/>
    </source>
</evidence>
<reference evidence="6 7" key="1">
    <citation type="submission" date="2015-09" db="EMBL/GenBank/DDBJ databases">
        <title>Host preference determinants of Valsa canker pathogens revealed by comparative genomics.</title>
        <authorList>
            <person name="Yin Z."/>
            <person name="Huang L."/>
        </authorList>
    </citation>
    <scope>NUCLEOTIDE SEQUENCE [LARGE SCALE GENOMIC DNA]</scope>
    <source>
        <strain evidence="6 7">YSFL</strain>
    </source>
</reference>
<evidence type="ECO:0000256" key="4">
    <source>
        <dbReference type="ARBA" id="ARBA00023002"/>
    </source>
</evidence>
<dbReference type="InterPro" id="IPR006094">
    <property type="entry name" value="Oxid_FAD_bind_N"/>
</dbReference>
<dbReference type="GO" id="GO:0071949">
    <property type="term" value="F:FAD binding"/>
    <property type="evidence" value="ECO:0007669"/>
    <property type="project" value="InterPro"/>
</dbReference>
<comment type="caution">
    <text evidence="6">The sequence shown here is derived from an EMBL/GenBank/DDBJ whole genome shotgun (WGS) entry which is preliminary data.</text>
</comment>
<dbReference type="Proteomes" id="UP000284375">
    <property type="component" value="Unassembled WGS sequence"/>
</dbReference>
<dbReference type="SUPFAM" id="SSF56176">
    <property type="entry name" value="FAD-binding/transporter-associated domain-like"/>
    <property type="match status" value="1"/>
</dbReference>
<dbReference type="AlphaFoldDB" id="A0A423W966"/>
<dbReference type="InterPro" id="IPR016166">
    <property type="entry name" value="FAD-bd_PCMH"/>
</dbReference>
<evidence type="ECO:0000259" key="5">
    <source>
        <dbReference type="PROSITE" id="PS51387"/>
    </source>
</evidence>
<dbReference type="Gene3D" id="3.30.465.10">
    <property type="match status" value="1"/>
</dbReference>
<protein>
    <recommendedName>
        <fullName evidence="5">FAD-binding PCMH-type domain-containing protein</fullName>
    </recommendedName>
</protein>
<dbReference type="OrthoDB" id="415825at2759"/>
<dbReference type="PANTHER" id="PTHR42973">
    <property type="entry name" value="BINDING OXIDOREDUCTASE, PUTATIVE (AFU_ORTHOLOGUE AFUA_1G17690)-RELATED"/>
    <property type="match status" value="1"/>
</dbReference>
<proteinExistence type="inferred from homology"/>
<dbReference type="PROSITE" id="PS51387">
    <property type="entry name" value="FAD_PCMH"/>
    <property type="match status" value="1"/>
</dbReference>
<dbReference type="GO" id="GO:0016491">
    <property type="term" value="F:oxidoreductase activity"/>
    <property type="evidence" value="ECO:0007669"/>
    <property type="project" value="UniProtKB-KW"/>
</dbReference>
<feature type="domain" description="FAD-binding PCMH-type" evidence="5">
    <location>
        <begin position="250"/>
        <end position="431"/>
    </location>
</feature>
<keyword evidence="3" id="KW-0274">FAD</keyword>
<keyword evidence="4" id="KW-0560">Oxidoreductase</keyword>